<dbReference type="Gene3D" id="3.40.50.850">
    <property type="entry name" value="Isochorismatase-like"/>
    <property type="match status" value="1"/>
</dbReference>
<dbReference type="EMBL" id="BROH01000016">
    <property type="protein sequence ID" value="GKY89924.1"/>
    <property type="molecule type" value="Genomic_DNA"/>
</dbReference>
<feature type="domain" description="Isochorismatase-like" evidence="2">
    <location>
        <begin position="16"/>
        <end position="195"/>
    </location>
</feature>
<dbReference type="SUPFAM" id="SSF52499">
    <property type="entry name" value="Isochorismatase-like hydrolases"/>
    <property type="match status" value="1"/>
</dbReference>
<evidence type="ECO:0000313" key="4">
    <source>
        <dbReference type="Proteomes" id="UP001144205"/>
    </source>
</evidence>
<organism evidence="3 4">
    <name type="scientific">Sinisalibacter aestuarii</name>
    <dbReference type="NCBI Taxonomy" id="2949426"/>
    <lineage>
        <taxon>Bacteria</taxon>
        <taxon>Pseudomonadati</taxon>
        <taxon>Pseudomonadota</taxon>
        <taxon>Alphaproteobacteria</taxon>
        <taxon>Rhodobacterales</taxon>
        <taxon>Roseobacteraceae</taxon>
        <taxon>Sinisalibacter</taxon>
    </lineage>
</organism>
<evidence type="ECO:0000259" key="2">
    <source>
        <dbReference type="Pfam" id="PF00857"/>
    </source>
</evidence>
<protein>
    <submittedName>
        <fullName evidence="3">Peroxyureidoacrylate/ureidoacrylate amidohydrolase RutB</fullName>
    </submittedName>
</protein>
<evidence type="ECO:0000256" key="1">
    <source>
        <dbReference type="ARBA" id="ARBA00022801"/>
    </source>
</evidence>
<sequence length="207" mass="21772">MAGLTTLAAQVAPAHTALLVIDIQNDFCDEAGFLSRERGYDVSFAAPVVDRIGALVADARAAGAGIVWLRSHYDFRFLSEAQQVKRGAEGCCLEGAWGADFYRIAPEPGDTVVTKHSFSGFWNTGLDALLKEMGVKTLVVTGVATNVCVDSTLRDGFFAGYYIVLAEDCVGSNNAAGHAGTVATVRTNFGMVADSVQIIAAMRGQGG</sequence>
<dbReference type="PANTHER" id="PTHR43540:SF6">
    <property type="entry name" value="ISOCHORISMATASE-LIKE DOMAIN-CONTAINING PROTEIN"/>
    <property type="match status" value="1"/>
</dbReference>
<proteinExistence type="predicted"/>
<reference evidence="3" key="1">
    <citation type="journal article" date="2023" name="Int. J. Syst. Evol. Microbiol.">
        <title>Sinisalibacter aestuarii sp. nov., isolated from estuarine sediment of the Arakawa River.</title>
        <authorList>
            <person name="Arafat S.T."/>
            <person name="Hirano S."/>
            <person name="Sato A."/>
            <person name="Takeuchi K."/>
            <person name="Yasuda T."/>
            <person name="Terahara T."/>
            <person name="Hamada M."/>
            <person name="Kobayashi T."/>
        </authorList>
    </citation>
    <scope>NUCLEOTIDE SEQUENCE</scope>
    <source>
        <strain evidence="3">B-399</strain>
    </source>
</reference>
<dbReference type="PANTHER" id="PTHR43540">
    <property type="entry name" value="PEROXYUREIDOACRYLATE/UREIDOACRYLATE AMIDOHYDROLASE-RELATED"/>
    <property type="match status" value="1"/>
</dbReference>
<dbReference type="RefSeq" id="WP_281843840.1">
    <property type="nucleotide sequence ID" value="NZ_BROH01000016.1"/>
</dbReference>
<gene>
    <name evidence="3" type="primary">rutB</name>
    <name evidence="3" type="ORF">STA1M1_37930</name>
</gene>
<dbReference type="InterPro" id="IPR000868">
    <property type="entry name" value="Isochorismatase-like_dom"/>
</dbReference>
<keyword evidence="4" id="KW-1185">Reference proteome</keyword>
<accession>A0ABQ5LY79</accession>
<dbReference type="InterPro" id="IPR036380">
    <property type="entry name" value="Isochorismatase-like_sf"/>
</dbReference>
<keyword evidence="1" id="KW-0378">Hydrolase</keyword>
<dbReference type="Proteomes" id="UP001144205">
    <property type="component" value="Unassembled WGS sequence"/>
</dbReference>
<evidence type="ECO:0000313" key="3">
    <source>
        <dbReference type="EMBL" id="GKY89924.1"/>
    </source>
</evidence>
<name>A0ABQ5LY79_9RHOB</name>
<comment type="caution">
    <text evidence="3">The sequence shown here is derived from an EMBL/GenBank/DDBJ whole genome shotgun (WGS) entry which is preliminary data.</text>
</comment>
<dbReference type="CDD" id="cd00431">
    <property type="entry name" value="cysteine_hydrolases"/>
    <property type="match status" value="1"/>
</dbReference>
<dbReference type="InterPro" id="IPR050272">
    <property type="entry name" value="Isochorismatase-like_hydrls"/>
</dbReference>
<dbReference type="Pfam" id="PF00857">
    <property type="entry name" value="Isochorismatase"/>
    <property type="match status" value="1"/>
</dbReference>